<dbReference type="GO" id="GO:0006412">
    <property type="term" value="P:translation"/>
    <property type="evidence" value="ECO:0007669"/>
    <property type="project" value="UniProtKB-UniRule"/>
</dbReference>
<dbReference type="SUPFAM" id="SSF54189">
    <property type="entry name" value="Ribosomal proteins S24e, L23 and L15e"/>
    <property type="match status" value="1"/>
</dbReference>
<evidence type="ECO:0000256" key="4">
    <source>
        <dbReference type="HAMAP-Rule" id="MF_01369"/>
    </source>
</evidence>
<dbReference type="Gene3D" id="3.30.70.330">
    <property type="match status" value="1"/>
</dbReference>
<comment type="subunit">
    <text evidence="4">Part of the 50S ribosomal subunit. Contacts protein L29, and trigger factor when it is bound to the ribosome.</text>
</comment>
<reference evidence="5 6" key="1">
    <citation type="journal article" date="2015" name="Nature">
        <title>rRNA introns, odd ribosomes, and small enigmatic genomes across a large radiation of phyla.</title>
        <authorList>
            <person name="Brown C.T."/>
            <person name="Hug L.A."/>
            <person name="Thomas B.C."/>
            <person name="Sharon I."/>
            <person name="Castelle C.J."/>
            <person name="Singh A."/>
            <person name="Wilkins M.J."/>
            <person name="Williams K.H."/>
            <person name="Banfield J.F."/>
        </authorList>
    </citation>
    <scope>NUCLEOTIDE SEQUENCE [LARGE SCALE GENOMIC DNA]</scope>
</reference>
<dbReference type="EMBL" id="LBWG01000019">
    <property type="protein sequence ID" value="KKR03773.1"/>
    <property type="molecule type" value="Genomic_DNA"/>
</dbReference>
<dbReference type="Proteomes" id="UP000033935">
    <property type="component" value="Unassembled WGS sequence"/>
</dbReference>
<evidence type="ECO:0000256" key="3">
    <source>
        <dbReference type="ARBA" id="ARBA00023274"/>
    </source>
</evidence>
<sequence length="131" mass="14645">MGILNRIKKTTKETDSNDLVDKEVHTDQKKSIPEFGLSSFVDVIIKPILSEKASVLASTNQYVFLVRKEANRIQVSSAIKHTYGMKPVSVNILNIDGKKLRFGGRKGKRSDWKKAIVTIPEGQTINVYEGV</sequence>
<keyword evidence="2 4" id="KW-0689">Ribosomal protein</keyword>
<keyword evidence="4" id="KW-0694">RNA-binding</keyword>
<evidence type="ECO:0000256" key="2">
    <source>
        <dbReference type="ARBA" id="ARBA00022980"/>
    </source>
</evidence>
<dbReference type="GO" id="GO:0019843">
    <property type="term" value="F:rRNA binding"/>
    <property type="evidence" value="ECO:0007669"/>
    <property type="project" value="UniProtKB-UniRule"/>
</dbReference>
<dbReference type="Pfam" id="PF00276">
    <property type="entry name" value="Ribosomal_L23"/>
    <property type="match status" value="1"/>
</dbReference>
<dbReference type="GO" id="GO:0005840">
    <property type="term" value="C:ribosome"/>
    <property type="evidence" value="ECO:0007669"/>
    <property type="project" value="UniProtKB-KW"/>
</dbReference>
<evidence type="ECO:0000313" key="5">
    <source>
        <dbReference type="EMBL" id="KKR03773.1"/>
    </source>
</evidence>
<gene>
    <name evidence="4" type="primary">rplW</name>
    <name evidence="5" type="ORF">UT30_C0019G0009</name>
</gene>
<dbReference type="HAMAP" id="MF_01369_B">
    <property type="entry name" value="Ribosomal_uL23_B"/>
    <property type="match status" value="1"/>
</dbReference>
<keyword evidence="3 4" id="KW-0687">Ribonucleoprotein</keyword>
<dbReference type="InterPro" id="IPR013025">
    <property type="entry name" value="Ribosomal_uL23-like"/>
</dbReference>
<dbReference type="GO" id="GO:0003735">
    <property type="term" value="F:structural constituent of ribosome"/>
    <property type="evidence" value="ECO:0007669"/>
    <property type="project" value="InterPro"/>
</dbReference>
<protein>
    <recommendedName>
        <fullName evidence="4">Large ribosomal subunit protein uL23</fullName>
    </recommendedName>
</protein>
<dbReference type="InterPro" id="IPR012677">
    <property type="entry name" value="Nucleotide-bd_a/b_plait_sf"/>
</dbReference>
<accession>A0A0G0MKV8</accession>
<dbReference type="GO" id="GO:1990904">
    <property type="term" value="C:ribonucleoprotein complex"/>
    <property type="evidence" value="ECO:0007669"/>
    <property type="project" value="UniProtKB-KW"/>
</dbReference>
<comment type="similarity">
    <text evidence="1 4">Belongs to the universal ribosomal protein uL23 family.</text>
</comment>
<evidence type="ECO:0000313" key="6">
    <source>
        <dbReference type="Proteomes" id="UP000033935"/>
    </source>
</evidence>
<proteinExistence type="inferred from homology"/>
<evidence type="ECO:0000256" key="1">
    <source>
        <dbReference type="ARBA" id="ARBA00006700"/>
    </source>
</evidence>
<organism evidence="5 6">
    <name type="scientific">Candidatus Uhrbacteria bacterium GW2011_GWF2_39_13</name>
    <dbReference type="NCBI Taxonomy" id="1618995"/>
    <lineage>
        <taxon>Bacteria</taxon>
        <taxon>Candidatus Uhriibacteriota</taxon>
    </lineage>
</organism>
<dbReference type="PATRIC" id="fig|1618995.3.peg.801"/>
<dbReference type="NCBIfam" id="NF004363">
    <property type="entry name" value="PRK05738.2-4"/>
    <property type="match status" value="1"/>
</dbReference>
<comment type="function">
    <text evidence="4">One of the early assembly proteins it binds 23S rRNA. One of the proteins that surrounds the polypeptide exit tunnel on the outside of the ribosome. Forms the main docking site for trigger factor binding to the ribosome.</text>
</comment>
<name>A0A0G0MKV8_9BACT</name>
<comment type="caution">
    <text evidence="5">The sequence shown here is derived from an EMBL/GenBank/DDBJ whole genome shotgun (WGS) entry which is preliminary data.</text>
</comment>
<keyword evidence="4" id="KW-0699">rRNA-binding</keyword>
<dbReference type="InterPro" id="IPR012678">
    <property type="entry name" value="Ribosomal_uL23/eL15/eS24_sf"/>
</dbReference>
<dbReference type="AlphaFoldDB" id="A0A0G0MKV8"/>